<reference evidence="3" key="2">
    <citation type="journal article" date="2014" name="PLoS ONE">
        <title>Genome and Transcriptome Analysis of the Fungal Pathogen Fusarium oxysporum f. sp. cubense Causing Banana Vascular Wilt Disease.</title>
        <authorList>
            <person name="Guo L."/>
            <person name="Han L."/>
            <person name="Yang L."/>
            <person name="Zeng H."/>
            <person name="Fan D."/>
            <person name="Zhu Y."/>
            <person name="Feng Y."/>
            <person name="Wang G."/>
            <person name="Peng C."/>
            <person name="Jiang X."/>
            <person name="Zhou D."/>
            <person name="Ni P."/>
            <person name="Liang C."/>
            <person name="Liu L."/>
            <person name="Wang J."/>
            <person name="Mao C."/>
            <person name="Fang X."/>
            <person name="Peng M."/>
            <person name="Huang J."/>
        </authorList>
    </citation>
    <scope>NUCLEOTIDE SEQUENCE [LARGE SCALE GENOMIC DNA]</scope>
    <source>
        <strain evidence="3">race 1</strain>
    </source>
</reference>
<dbReference type="OrthoDB" id="4227485at2759"/>
<evidence type="ECO:0000313" key="3">
    <source>
        <dbReference type="Proteomes" id="UP000016928"/>
    </source>
</evidence>
<proteinExistence type="predicted"/>
<accession>N4UB25</accession>
<dbReference type="STRING" id="1229664.N4UB25"/>
<gene>
    <name evidence="2" type="ORF">FOC1_g10001130</name>
</gene>
<dbReference type="Pfam" id="PF12520">
    <property type="entry name" value="DUF3723"/>
    <property type="match status" value="1"/>
</dbReference>
<protein>
    <submittedName>
        <fullName evidence="2">Uncharacterized protein</fullName>
    </submittedName>
</protein>
<dbReference type="OMA" id="NCYEEMV"/>
<dbReference type="EMBL" id="KB730459">
    <property type="protein sequence ID" value="ENH66011.1"/>
    <property type="molecule type" value="Genomic_DNA"/>
</dbReference>
<evidence type="ECO:0000313" key="2">
    <source>
        <dbReference type="EMBL" id="ENH66011.1"/>
    </source>
</evidence>
<dbReference type="HOGENOM" id="CLU_616823_0_0_1"/>
<feature type="region of interest" description="Disordered" evidence="1">
    <location>
        <begin position="425"/>
        <end position="444"/>
    </location>
</feature>
<name>N4UB25_FUSC1</name>
<dbReference type="InterPro" id="IPR022198">
    <property type="entry name" value="DUF3723"/>
</dbReference>
<dbReference type="AlphaFoldDB" id="N4UB25"/>
<evidence type="ECO:0000256" key="1">
    <source>
        <dbReference type="SAM" id="MobiDB-lite"/>
    </source>
</evidence>
<reference evidence="3" key="1">
    <citation type="submission" date="2012-09" db="EMBL/GenBank/DDBJ databases">
        <title>Genome sequencing and comparative transcriptomics of race 1 and race 4 of banana pathogen: Fusarium oxysporum f. sp. cubense.</title>
        <authorList>
            <person name="Fang X."/>
            <person name="Huang J."/>
        </authorList>
    </citation>
    <scope>NUCLEOTIDE SEQUENCE [LARGE SCALE GENOMIC DNA]</scope>
    <source>
        <strain evidence="3">race 1</strain>
    </source>
</reference>
<sequence length="444" mass="51466">MKVPLSLLTSEGFVECPSRFSQQVDIPEFEDFFIHKKITGIVKPETLDDMLRSMGISHVEFHETLGLEQPPCLNYTTTIHCLLGQTCLDRAIATLGSQFECTVQVFCIRPVSQRYTDGEIYQQVSRHMGTSRLGLADMWLEHLQEGKRKHLASLLGHPQIMEAMRTVLPFAGLWDEFLLGNWAKHLAAHCDELISNYWNHISRTWTAVFKQLEHLRHLIDIQTVERLRYKAPAWSTLDRDDIGFKDRKLFPHIKKELDRVTLKRNILSLDCTIPSIRTFDENMRYLTIPAKIIERLVEVKPRREQMRKRLMPTGRFCEAAEGQFCMIRGQHSPELAFPQLFLVAWRNFPRLSTETPLQDIKGIGMIAFVDSEEETRLCRAAYVLGFSNAKIKVKKANDLSRDCEDIDVYIEVRNRRSNQVWSYSNGYTPSTEQQRHTLIQSPSV</sequence>
<dbReference type="VEuPathDB" id="FungiDB:FOC1_g10001130"/>
<organism evidence="2 3">
    <name type="scientific">Fusarium oxysporum f. sp. cubense (strain race 1)</name>
    <name type="common">Panama disease fungus</name>
    <dbReference type="NCBI Taxonomy" id="1229664"/>
    <lineage>
        <taxon>Eukaryota</taxon>
        <taxon>Fungi</taxon>
        <taxon>Dikarya</taxon>
        <taxon>Ascomycota</taxon>
        <taxon>Pezizomycotina</taxon>
        <taxon>Sordariomycetes</taxon>
        <taxon>Hypocreomycetidae</taxon>
        <taxon>Hypocreales</taxon>
        <taxon>Nectriaceae</taxon>
        <taxon>Fusarium</taxon>
        <taxon>Fusarium oxysporum species complex</taxon>
    </lineage>
</organism>
<dbReference type="Proteomes" id="UP000016928">
    <property type="component" value="Unassembled WGS sequence"/>
</dbReference>